<evidence type="ECO:0000313" key="6">
    <source>
        <dbReference type="Proteomes" id="UP000561459"/>
    </source>
</evidence>
<reference evidence="5 6" key="1">
    <citation type="submission" date="2020-08" db="EMBL/GenBank/DDBJ databases">
        <title>Genomic Encyclopedia of Type Strains, Phase IV (KMG-IV): sequencing the most valuable type-strain genomes for metagenomic binning, comparative biology and taxonomic classification.</title>
        <authorList>
            <person name="Goeker M."/>
        </authorList>
    </citation>
    <scope>NUCLEOTIDE SEQUENCE [LARGE SCALE GENOMIC DNA]</scope>
    <source>
        <strain evidence="5 6">DSM 27568</strain>
    </source>
</reference>
<dbReference type="PANTHER" id="PTHR48081">
    <property type="entry name" value="AB HYDROLASE SUPERFAMILY PROTEIN C4A8.06C"/>
    <property type="match status" value="1"/>
</dbReference>
<protein>
    <submittedName>
        <fullName evidence="5">Acetyl esterase/lipase</fullName>
    </submittedName>
</protein>
<dbReference type="SUPFAM" id="SSF53474">
    <property type="entry name" value="alpha/beta-Hydrolases"/>
    <property type="match status" value="1"/>
</dbReference>
<organism evidence="5 6">
    <name type="scientific">Novosphingobium fluoreni</name>
    <dbReference type="NCBI Taxonomy" id="1391222"/>
    <lineage>
        <taxon>Bacteria</taxon>
        <taxon>Pseudomonadati</taxon>
        <taxon>Pseudomonadota</taxon>
        <taxon>Alphaproteobacteria</taxon>
        <taxon>Sphingomonadales</taxon>
        <taxon>Sphingomonadaceae</taxon>
        <taxon>Novosphingobium</taxon>
    </lineage>
</organism>
<dbReference type="AlphaFoldDB" id="A0A7W6FZI9"/>
<dbReference type="EMBL" id="JACIDY010000003">
    <property type="protein sequence ID" value="MBB3940202.1"/>
    <property type="molecule type" value="Genomic_DNA"/>
</dbReference>
<dbReference type="GO" id="GO:0016787">
    <property type="term" value="F:hydrolase activity"/>
    <property type="evidence" value="ECO:0007669"/>
    <property type="project" value="UniProtKB-KW"/>
</dbReference>
<evidence type="ECO:0000256" key="2">
    <source>
        <dbReference type="SAM" id="MobiDB-lite"/>
    </source>
</evidence>
<keyword evidence="1" id="KW-0378">Hydrolase</keyword>
<dbReference type="Gene3D" id="3.40.50.1820">
    <property type="entry name" value="alpha/beta hydrolase"/>
    <property type="match status" value="1"/>
</dbReference>
<evidence type="ECO:0000259" key="4">
    <source>
        <dbReference type="Pfam" id="PF07859"/>
    </source>
</evidence>
<sequence>MTRSLKHALFGGATALAVALSIASTASAQSAPSTNAPPPPPPAVNTRPPKAAPDMQMVLDALAGLGGKPIETLTPAEARLQPSAADGAKAVMAKKGMSTAPDPAVTTQDVPYGSDPKQFARIYKPAAARAGGAPMPVIVYYHGGGWVIADVDTYDAAPRAMSKALNAVVVSVEYRHAPEFKFPAQHEDAAAAYSWTLQNAASWGGDPARIALAGESAGGNLAVATAIYARDNGLTAPVHVVSVYPIANSSMTLPSRRDSANAKPLNGAMLNWFGNYYMKTKTDAQDPRLNLVAANLRGLPPTTIINAQIDPLRSDGETLAAAMRAAGDKVEQRTFPGVTHEFFGMAKVVRGAKDANDLAVTRLKAAFAAAPKKR</sequence>
<accession>A0A7W6FZI9</accession>
<evidence type="ECO:0000256" key="1">
    <source>
        <dbReference type="ARBA" id="ARBA00022801"/>
    </source>
</evidence>
<evidence type="ECO:0000256" key="3">
    <source>
        <dbReference type="SAM" id="SignalP"/>
    </source>
</evidence>
<keyword evidence="6" id="KW-1185">Reference proteome</keyword>
<dbReference type="Pfam" id="PF07859">
    <property type="entry name" value="Abhydrolase_3"/>
    <property type="match status" value="1"/>
</dbReference>
<gene>
    <name evidence="5" type="ORF">GGR39_001852</name>
</gene>
<proteinExistence type="predicted"/>
<dbReference type="InterPro" id="IPR050300">
    <property type="entry name" value="GDXG_lipolytic_enzyme"/>
</dbReference>
<keyword evidence="3" id="KW-0732">Signal</keyword>
<dbReference type="InterPro" id="IPR013094">
    <property type="entry name" value="AB_hydrolase_3"/>
</dbReference>
<feature type="signal peptide" evidence="3">
    <location>
        <begin position="1"/>
        <end position="28"/>
    </location>
</feature>
<dbReference type="Proteomes" id="UP000561459">
    <property type="component" value="Unassembled WGS sequence"/>
</dbReference>
<comment type="caution">
    <text evidence="5">The sequence shown here is derived from an EMBL/GenBank/DDBJ whole genome shotgun (WGS) entry which is preliminary data.</text>
</comment>
<dbReference type="InterPro" id="IPR029058">
    <property type="entry name" value="AB_hydrolase_fold"/>
</dbReference>
<feature type="domain" description="Alpha/beta hydrolase fold-3" evidence="4">
    <location>
        <begin position="138"/>
        <end position="343"/>
    </location>
</feature>
<feature type="region of interest" description="Disordered" evidence="2">
    <location>
        <begin position="29"/>
        <end position="51"/>
    </location>
</feature>
<dbReference type="RefSeq" id="WP_246388546.1">
    <property type="nucleotide sequence ID" value="NZ_JACIDY010000003.1"/>
</dbReference>
<evidence type="ECO:0000313" key="5">
    <source>
        <dbReference type="EMBL" id="MBB3940202.1"/>
    </source>
</evidence>
<feature type="chain" id="PRO_5030702291" evidence="3">
    <location>
        <begin position="29"/>
        <end position="374"/>
    </location>
</feature>
<name>A0A7W6FZI9_9SPHN</name>
<dbReference type="PANTHER" id="PTHR48081:SF8">
    <property type="entry name" value="ALPHA_BETA HYDROLASE FOLD-3 DOMAIN-CONTAINING PROTEIN-RELATED"/>
    <property type="match status" value="1"/>
</dbReference>